<proteinExistence type="predicted"/>
<evidence type="ECO:0000313" key="1">
    <source>
        <dbReference type="EMBL" id="MCT2409585.1"/>
    </source>
</evidence>
<protein>
    <submittedName>
        <fullName evidence="1">Uncharacterized protein</fullName>
    </submittedName>
</protein>
<accession>A0ABT2ILP9</accession>
<gene>
    <name evidence="1" type="ORF">NZD88_18690</name>
</gene>
<evidence type="ECO:0000313" key="2">
    <source>
        <dbReference type="Proteomes" id="UP001142057"/>
    </source>
</evidence>
<dbReference type="EMBL" id="JANZQH010000011">
    <property type="protein sequence ID" value="MCT2409585.1"/>
    <property type="molecule type" value="Genomic_DNA"/>
</dbReference>
<sequence>MYTKIIEKLNILGGHTDHISETKSFAENWQSITFRNHLYDKEWDVYGIDEFYDKNKDLYMNGREIFYKNLLEHYFSNHEFFYGQDFHKSWLFTPFKEGSEDYGELEGFVEESEVREIVQGTEMDFICLFYSYGYPDHYFVCTTDPDPMNPTVYSTDHETYFQEIENEGSLENFLDRYMTREEFTEVTKEYMERKFGK</sequence>
<keyword evidence="2" id="KW-1185">Reference proteome</keyword>
<dbReference type="Proteomes" id="UP001142057">
    <property type="component" value="Unassembled WGS sequence"/>
</dbReference>
<dbReference type="RefSeq" id="WP_259831139.1">
    <property type="nucleotide sequence ID" value="NZ_JANZQH010000011.1"/>
</dbReference>
<reference evidence="1" key="1">
    <citation type="submission" date="2022-08" db="EMBL/GenBank/DDBJ databases">
        <title>Chryseobacterium antibioticum,isolated from the rhizosphere soil of Pyrola in Tibet.</title>
        <authorList>
            <person name="Kan Y."/>
        </authorList>
    </citation>
    <scope>NUCLEOTIDE SEQUENCE</scope>
    <source>
        <strain evidence="1">Pc2-12</strain>
    </source>
</reference>
<organism evidence="1 2">
    <name type="scientific">Chryseobacterium pyrolae</name>
    <dbReference type="NCBI Taxonomy" id="2987481"/>
    <lineage>
        <taxon>Bacteria</taxon>
        <taxon>Pseudomonadati</taxon>
        <taxon>Bacteroidota</taxon>
        <taxon>Flavobacteriia</taxon>
        <taxon>Flavobacteriales</taxon>
        <taxon>Weeksellaceae</taxon>
        <taxon>Chryseobacterium group</taxon>
        <taxon>Chryseobacterium</taxon>
    </lineage>
</organism>
<name>A0ABT2ILP9_9FLAO</name>
<comment type="caution">
    <text evidence="1">The sequence shown here is derived from an EMBL/GenBank/DDBJ whole genome shotgun (WGS) entry which is preliminary data.</text>
</comment>